<name>V6LPT4_9EUKA</name>
<dbReference type="EMBL" id="KI546073">
    <property type="protein sequence ID" value="EST46615.1"/>
    <property type="molecule type" value="Genomic_DNA"/>
</dbReference>
<evidence type="ECO:0000313" key="3">
    <source>
        <dbReference type="Proteomes" id="UP000018208"/>
    </source>
</evidence>
<reference evidence="2" key="2">
    <citation type="submission" date="2020-12" db="EMBL/GenBank/DDBJ databases">
        <title>New Spironucleus salmonicida genome in near-complete chromosomes.</title>
        <authorList>
            <person name="Xu F."/>
            <person name="Kurt Z."/>
            <person name="Jimenez-Gonzalez A."/>
            <person name="Astvaldsson A."/>
            <person name="Andersson J.O."/>
            <person name="Svard S.G."/>
        </authorList>
    </citation>
    <scope>NUCLEOTIDE SEQUENCE</scope>
    <source>
        <strain evidence="2">ATCC 50377</strain>
    </source>
</reference>
<dbReference type="VEuPathDB" id="GiardiaDB:SS50377_27607"/>
<dbReference type="Proteomes" id="UP000018208">
    <property type="component" value="Unassembled WGS sequence"/>
</dbReference>
<accession>V6LPT4</accession>
<gene>
    <name evidence="1" type="ORF">SS50377_13419</name>
    <name evidence="2" type="ORF">SS50377_27607</name>
</gene>
<reference evidence="1 2" key="1">
    <citation type="journal article" date="2014" name="PLoS Genet.">
        <title>The Genome of Spironucleus salmonicida Highlights a Fish Pathogen Adapted to Fluctuating Environments.</title>
        <authorList>
            <person name="Xu F."/>
            <person name="Jerlstrom-Hultqvist J."/>
            <person name="Einarsson E."/>
            <person name="Astvaldsson A."/>
            <person name="Svard S.G."/>
            <person name="Andersson J.O."/>
        </authorList>
    </citation>
    <scope>NUCLEOTIDE SEQUENCE</scope>
    <source>
        <strain evidence="2">ATCC 50377</strain>
    </source>
</reference>
<proteinExistence type="predicted"/>
<dbReference type="EMBL" id="AUWU02000007">
    <property type="protein sequence ID" value="KAH0571306.1"/>
    <property type="molecule type" value="Genomic_DNA"/>
</dbReference>
<evidence type="ECO:0000313" key="2">
    <source>
        <dbReference type="EMBL" id="KAH0571306.1"/>
    </source>
</evidence>
<protein>
    <submittedName>
        <fullName evidence="1">Uncharacterized protein</fullName>
    </submittedName>
</protein>
<sequence length="140" mass="16420">MGNQASATTGLRNYKEVDQNVMKLENQMQQLQIQYKLEISFTELMLLVGINYKRLKFEEKDMKQLEKRISQCPIEKDKFIFSFIADGKKKIPVNLVMKTALVLYNLEIDQIYITMMFGETELLSLDQIKQIQNAYTTGFF</sequence>
<keyword evidence="3" id="KW-1185">Reference proteome</keyword>
<evidence type="ECO:0000313" key="1">
    <source>
        <dbReference type="EMBL" id="EST46615.1"/>
    </source>
</evidence>
<organism evidence="1">
    <name type="scientific">Spironucleus salmonicida</name>
    <dbReference type="NCBI Taxonomy" id="348837"/>
    <lineage>
        <taxon>Eukaryota</taxon>
        <taxon>Metamonada</taxon>
        <taxon>Diplomonadida</taxon>
        <taxon>Hexamitidae</taxon>
        <taxon>Hexamitinae</taxon>
        <taxon>Spironucleus</taxon>
    </lineage>
</organism>
<dbReference type="AlphaFoldDB" id="V6LPT4"/>